<accession>A0A368EFM8</accession>
<name>A0A368EFM8_9PROT</name>
<dbReference type="EMBL" id="QOQK01000050">
    <property type="protein sequence ID" value="RCL82255.1"/>
    <property type="molecule type" value="Genomic_DNA"/>
</dbReference>
<reference evidence="1 2" key="1">
    <citation type="journal article" date="2018" name="Microbiome">
        <title>Fine metagenomic profile of the Mediterranean stratified and mixed water columns revealed by assembly and recruitment.</title>
        <authorList>
            <person name="Haro-Moreno J.M."/>
            <person name="Lopez-Perez M."/>
            <person name="De La Torre J.R."/>
            <person name="Picazo A."/>
            <person name="Camacho A."/>
            <person name="Rodriguez-Valera F."/>
        </authorList>
    </citation>
    <scope>NUCLEOTIDE SEQUENCE [LARGE SCALE GENOMIC DNA]</scope>
    <source>
        <strain evidence="1">MED-G50</strain>
    </source>
</reference>
<gene>
    <name evidence="1" type="ORF">DBW64_06740</name>
</gene>
<dbReference type="Proteomes" id="UP000252289">
    <property type="component" value="Unassembled WGS sequence"/>
</dbReference>
<organism evidence="1 2">
    <name type="scientific">PS1 clade bacterium</name>
    <dbReference type="NCBI Taxonomy" id="2175152"/>
    <lineage>
        <taxon>Bacteria</taxon>
        <taxon>Pseudomonadati</taxon>
        <taxon>Pseudomonadota</taxon>
        <taxon>Alphaproteobacteria</taxon>
        <taxon>PS1 clade</taxon>
    </lineage>
</organism>
<protein>
    <recommendedName>
        <fullName evidence="3">Arylmalonate decarboxylase</fullName>
    </recommendedName>
</protein>
<comment type="caution">
    <text evidence="1">The sequence shown here is derived from an EMBL/GenBank/DDBJ whole genome shotgun (WGS) entry which is preliminary data.</text>
</comment>
<dbReference type="PANTHER" id="PTHR40267">
    <property type="entry name" value="BLR3294 PROTEIN"/>
    <property type="match status" value="1"/>
</dbReference>
<evidence type="ECO:0000313" key="1">
    <source>
        <dbReference type="EMBL" id="RCL82255.1"/>
    </source>
</evidence>
<dbReference type="PANTHER" id="PTHR40267:SF1">
    <property type="entry name" value="BLR3294 PROTEIN"/>
    <property type="match status" value="1"/>
</dbReference>
<evidence type="ECO:0008006" key="3">
    <source>
        <dbReference type="Google" id="ProtNLM"/>
    </source>
</evidence>
<dbReference type="InterPro" id="IPR053714">
    <property type="entry name" value="Iso_Racemase_Enz_sf"/>
</dbReference>
<dbReference type="InterPro" id="IPR026286">
    <property type="entry name" value="MaiA/AMDase"/>
</dbReference>
<dbReference type="Gene3D" id="3.40.50.12500">
    <property type="match status" value="1"/>
</dbReference>
<sequence length="243" mass="26711">MTKHFQDYGHRARVGIAVPHSNPTVEPEIRMALPGNIGVYATRLTHDSDSVETRLNHYIRNIPLAINSFGEIRLAAFGLGCTGSSYVAGFENEENFTSKAYNETSVPVITAAQAIRKALERIGCSSIALVSPYPDWLAELGYEYWELSGLKIIDRLRVDPSLTNTHRIYELSSQDALDQMRKLKETDADCILASGTGMPTLRAIRTLGSETGIPVLSSNLSLAWALTMIVSPDQAPHLPQDLL</sequence>
<dbReference type="Pfam" id="PF17645">
    <property type="entry name" value="Amdase"/>
    <property type="match status" value="1"/>
</dbReference>
<evidence type="ECO:0000313" key="2">
    <source>
        <dbReference type="Proteomes" id="UP000252289"/>
    </source>
</evidence>
<dbReference type="AlphaFoldDB" id="A0A368EFM8"/>
<proteinExistence type="predicted"/>